<dbReference type="AlphaFoldDB" id="A0AAW0CEI9"/>
<dbReference type="EMBL" id="JAYKXP010000050">
    <property type="protein sequence ID" value="KAK7036563.1"/>
    <property type="molecule type" value="Genomic_DNA"/>
</dbReference>
<feature type="region of interest" description="Disordered" evidence="1">
    <location>
        <begin position="105"/>
        <end position="126"/>
    </location>
</feature>
<protein>
    <submittedName>
        <fullName evidence="2">Uncharacterized protein</fullName>
    </submittedName>
</protein>
<dbReference type="Proteomes" id="UP001383192">
    <property type="component" value="Unassembled WGS sequence"/>
</dbReference>
<accession>A0AAW0CEI9</accession>
<keyword evidence="3" id="KW-1185">Reference proteome</keyword>
<gene>
    <name evidence="2" type="ORF">VNI00_011496</name>
</gene>
<evidence type="ECO:0000256" key="1">
    <source>
        <dbReference type="SAM" id="MobiDB-lite"/>
    </source>
</evidence>
<proteinExistence type="predicted"/>
<evidence type="ECO:0000313" key="3">
    <source>
        <dbReference type="Proteomes" id="UP001383192"/>
    </source>
</evidence>
<name>A0AAW0CEI9_9AGAR</name>
<organism evidence="2 3">
    <name type="scientific">Paramarasmius palmivorus</name>
    <dbReference type="NCBI Taxonomy" id="297713"/>
    <lineage>
        <taxon>Eukaryota</taxon>
        <taxon>Fungi</taxon>
        <taxon>Dikarya</taxon>
        <taxon>Basidiomycota</taxon>
        <taxon>Agaricomycotina</taxon>
        <taxon>Agaricomycetes</taxon>
        <taxon>Agaricomycetidae</taxon>
        <taxon>Agaricales</taxon>
        <taxon>Marasmiineae</taxon>
        <taxon>Marasmiaceae</taxon>
        <taxon>Paramarasmius</taxon>
    </lineage>
</organism>
<reference evidence="2 3" key="1">
    <citation type="submission" date="2024-01" db="EMBL/GenBank/DDBJ databases">
        <title>A draft genome for a cacao thread blight-causing isolate of Paramarasmius palmivorus.</title>
        <authorList>
            <person name="Baruah I.K."/>
            <person name="Bukari Y."/>
            <person name="Amoako-Attah I."/>
            <person name="Meinhardt L.W."/>
            <person name="Bailey B.A."/>
            <person name="Cohen S.P."/>
        </authorList>
    </citation>
    <scope>NUCLEOTIDE SEQUENCE [LARGE SCALE GENOMIC DNA]</scope>
    <source>
        <strain evidence="2 3">GH-12</strain>
    </source>
</reference>
<comment type="caution">
    <text evidence="2">The sequence shown here is derived from an EMBL/GenBank/DDBJ whole genome shotgun (WGS) entry which is preliminary data.</text>
</comment>
<sequence length="346" mass="39263">MALQDSLNRGDDTRPKIYRMFGVEKELVELPLCRVDDYIAKLYNDIRIKAVLSSSLIEALARVTFVESPTSEELRLRCRKIEAYLDVSFPDLVFMQNVKVDKYQPTSRNDEEDVKGVGQPSEEQENDYKADQGMVGNVGQGAAAGPVRDHALFLLPEDYRQRRRHVIFMDDHLYNAIYSLKASQATGMFKLRYRDRHEGALRFFVMVCIVHELGHIVHTTFFSQSAPAKHGCEAGFAVEKRVFGGEVVLVHDHDEKGVDRQWDDVIGIRFVHDSAGSRYLSIDDKGMMASLPRPLLLSTDTVVQNTPYGFISTTVRSTTSHPILVLLFKIIRNIHDSYRVIQAGPD</sequence>
<evidence type="ECO:0000313" key="2">
    <source>
        <dbReference type="EMBL" id="KAK7036563.1"/>
    </source>
</evidence>